<keyword evidence="2" id="KW-0472">Membrane</keyword>
<dbReference type="PANTHER" id="PTHR33371:SF19">
    <property type="entry name" value="MCE-FAMILY PROTEIN MCE4A"/>
    <property type="match status" value="1"/>
</dbReference>
<name>A0ABV5JP59_9ACTN</name>
<evidence type="ECO:0000259" key="3">
    <source>
        <dbReference type="Pfam" id="PF11887"/>
    </source>
</evidence>
<organism evidence="4 5">
    <name type="scientific">Dietzia aerolata</name>
    <dbReference type="NCBI Taxonomy" id="595984"/>
    <lineage>
        <taxon>Bacteria</taxon>
        <taxon>Bacillati</taxon>
        <taxon>Actinomycetota</taxon>
        <taxon>Actinomycetes</taxon>
        <taxon>Mycobacteriales</taxon>
        <taxon>Dietziaceae</taxon>
        <taxon>Dietzia</taxon>
    </lineage>
</organism>
<dbReference type="Pfam" id="PF11887">
    <property type="entry name" value="Mce4_CUP1"/>
    <property type="match status" value="1"/>
</dbReference>
<keyword evidence="2" id="KW-1133">Transmembrane helix</keyword>
<feature type="transmembrane region" description="Helical" evidence="2">
    <location>
        <begin position="12"/>
        <end position="30"/>
    </location>
</feature>
<dbReference type="InterPro" id="IPR052336">
    <property type="entry name" value="MlaD_Phospholipid_Transporter"/>
</dbReference>
<dbReference type="EMBL" id="JBHMDY010000002">
    <property type="protein sequence ID" value="MFB9258745.1"/>
    <property type="molecule type" value="Genomic_DNA"/>
</dbReference>
<feature type="region of interest" description="Disordered" evidence="1">
    <location>
        <begin position="71"/>
        <end position="109"/>
    </location>
</feature>
<sequence>MAGPTPDRTLLVRGVVFSVVAGLVAVLLVGRGAGLFDSGVTVSSVLPSDAGRIAVNAQVYHLGVQVGEVRSSEGTRVGGAPGGSGGENRKNQENQENHEDDDDTTTAEPGTRIEMLIGREFASRIPADVVVRAVPRTLFGDIRLELVSPIAPAGDAGRTSAVRASADRATLTGDEEIPADTSDEAVLLYDVFTRASDLLAATNPQDLQVTLTALARALDGRGELLGRTIDDADRAGADLAPALENAASATPALATLTEDLAGVPPEILETLEEATRLSRIVLDRPGSLTRLLDAGLAVTTSGVVMADQTVDGAISLVGDTGVVFERTARNPHGVINTLYALRPMGEAGTAAFSTGRFNITAVPSFSDPMPYGPQDCPRYPDLAGSTCTGAPAPEHDPGLTVNAAGERAYLRELQAAAASEPGSPVPPPVDAAANPDTAAWTMLGPLVRGNEVTIR</sequence>
<accession>A0ABV5JP59</accession>
<keyword evidence="5" id="KW-1185">Reference proteome</keyword>
<comment type="caution">
    <text evidence="4">The sequence shown here is derived from an EMBL/GenBank/DDBJ whole genome shotgun (WGS) entry which is preliminary data.</text>
</comment>
<dbReference type="PANTHER" id="PTHR33371">
    <property type="entry name" value="INTERMEMBRANE PHOSPHOLIPID TRANSPORT SYSTEM BINDING PROTEIN MLAD-RELATED"/>
    <property type="match status" value="1"/>
</dbReference>
<feature type="compositionally biased region" description="Basic and acidic residues" evidence="1">
    <location>
        <begin position="87"/>
        <end position="97"/>
    </location>
</feature>
<evidence type="ECO:0000313" key="4">
    <source>
        <dbReference type="EMBL" id="MFB9258745.1"/>
    </source>
</evidence>
<evidence type="ECO:0000256" key="2">
    <source>
        <dbReference type="SAM" id="Phobius"/>
    </source>
</evidence>
<evidence type="ECO:0000256" key="1">
    <source>
        <dbReference type="SAM" id="MobiDB-lite"/>
    </source>
</evidence>
<feature type="compositionally biased region" description="Gly residues" evidence="1">
    <location>
        <begin position="76"/>
        <end position="86"/>
    </location>
</feature>
<dbReference type="RefSeq" id="WP_182631768.1">
    <property type="nucleotide sequence ID" value="NZ_JAALDM010000082.1"/>
</dbReference>
<evidence type="ECO:0000313" key="5">
    <source>
        <dbReference type="Proteomes" id="UP001589700"/>
    </source>
</evidence>
<protein>
    <submittedName>
        <fullName evidence="4">MCE family protein</fullName>
    </submittedName>
</protein>
<dbReference type="Proteomes" id="UP001589700">
    <property type="component" value="Unassembled WGS sequence"/>
</dbReference>
<keyword evidence="2" id="KW-0812">Transmembrane</keyword>
<dbReference type="InterPro" id="IPR024516">
    <property type="entry name" value="Mce_C"/>
</dbReference>
<gene>
    <name evidence="4" type="ORF">ACFFVD_02920</name>
</gene>
<proteinExistence type="predicted"/>
<reference evidence="4 5" key="1">
    <citation type="submission" date="2024-09" db="EMBL/GenBank/DDBJ databases">
        <authorList>
            <person name="Sun Q."/>
            <person name="Mori K."/>
        </authorList>
    </citation>
    <scope>NUCLEOTIDE SEQUENCE [LARGE SCALE GENOMIC DNA]</scope>
    <source>
        <strain evidence="4 5">CCM 7659</strain>
    </source>
</reference>
<feature type="domain" description="Mammalian cell entry C-terminal" evidence="3">
    <location>
        <begin position="170"/>
        <end position="381"/>
    </location>
</feature>